<evidence type="ECO:0000313" key="3">
    <source>
        <dbReference type="Proteomes" id="UP000215896"/>
    </source>
</evidence>
<feature type="transmembrane region" description="Helical" evidence="1">
    <location>
        <begin position="180"/>
        <end position="203"/>
    </location>
</feature>
<keyword evidence="1" id="KW-1133">Transmembrane helix</keyword>
<dbReference type="OrthoDB" id="2216839at2"/>
<feature type="transmembrane region" description="Helical" evidence="1">
    <location>
        <begin position="79"/>
        <end position="103"/>
    </location>
</feature>
<dbReference type="Proteomes" id="UP000215896">
    <property type="component" value="Unassembled WGS sequence"/>
</dbReference>
<reference evidence="2 3" key="1">
    <citation type="submission" date="2017-07" db="EMBL/GenBank/DDBJ databases">
        <title>Draft whole genome sequences of clinical Proprionibacteriaceae strains.</title>
        <authorList>
            <person name="Bernier A.-M."/>
            <person name="Bernard K."/>
            <person name="Domingo M.-C."/>
        </authorList>
    </citation>
    <scope>NUCLEOTIDE SEQUENCE [LARGE SCALE GENOMIC DNA]</scope>
    <source>
        <strain evidence="2 3">NML 030167</strain>
    </source>
</reference>
<keyword evidence="3" id="KW-1185">Reference proteome</keyword>
<evidence type="ECO:0008006" key="4">
    <source>
        <dbReference type="Google" id="ProtNLM"/>
    </source>
</evidence>
<protein>
    <recommendedName>
        <fullName evidence="4">ABC-2 family transporter protein</fullName>
    </recommendedName>
</protein>
<dbReference type="AlphaFoldDB" id="A0A255G161"/>
<evidence type="ECO:0000256" key="1">
    <source>
        <dbReference type="SAM" id="Phobius"/>
    </source>
</evidence>
<dbReference type="InterPro" id="IPR025699">
    <property type="entry name" value="ABC2_memb-like"/>
</dbReference>
<name>A0A255G161_9ACTN</name>
<organism evidence="2 3">
    <name type="scientific">Enemella evansiae</name>
    <dbReference type="NCBI Taxonomy" id="2016499"/>
    <lineage>
        <taxon>Bacteria</taxon>
        <taxon>Bacillati</taxon>
        <taxon>Actinomycetota</taxon>
        <taxon>Actinomycetes</taxon>
        <taxon>Propionibacteriales</taxon>
        <taxon>Propionibacteriaceae</taxon>
        <taxon>Enemella</taxon>
    </lineage>
</organism>
<feature type="transmembrane region" description="Helical" evidence="1">
    <location>
        <begin position="140"/>
        <end position="160"/>
    </location>
</feature>
<keyword evidence="1" id="KW-0472">Membrane</keyword>
<gene>
    <name evidence="2" type="ORF">CGZ94_18640</name>
</gene>
<evidence type="ECO:0000313" key="2">
    <source>
        <dbReference type="EMBL" id="OYO09670.1"/>
    </source>
</evidence>
<comment type="caution">
    <text evidence="2">The sequence shown here is derived from an EMBL/GenBank/DDBJ whole genome shotgun (WGS) entry which is preliminary data.</text>
</comment>
<dbReference type="EMBL" id="NMVO01000017">
    <property type="protein sequence ID" value="OYO09670.1"/>
    <property type="molecule type" value="Genomic_DNA"/>
</dbReference>
<feature type="transmembrane region" description="Helical" evidence="1">
    <location>
        <begin position="20"/>
        <end position="49"/>
    </location>
</feature>
<proteinExistence type="predicted"/>
<sequence>MREMSVLVGKDLRLANRPLFAIFLAMDALLLVPTYPLHVALMWVCLAIFRTQLHFRESNDVSFSMLLPIRKRDLVRGRVLFCCLVEVLQLLVAVPFAMLRRWLDPGAPVGFEANPALFGSALIMYTLFNAIFFTMHFRTGYALGLPFLCAGLATMVYLGVAEAAANLPSLAAVLAATDRAALPPQLGVLLLGVLVFTLGNWLTYRIAATRFERVDL</sequence>
<dbReference type="Pfam" id="PF13346">
    <property type="entry name" value="ABC2_membrane_5"/>
    <property type="match status" value="1"/>
</dbReference>
<keyword evidence="1" id="KW-0812">Transmembrane</keyword>
<accession>A0A255G161</accession>
<feature type="transmembrane region" description="Helical" evidence="1">
    <location>
        <begin position="115"/>
        <end position="133"/>
    </location>
</feature>